<feature type="disulfide bond" evidence="5">
    <location>
        <begin position="669"/>
        <end position="678"/>
    </location>
</feature>
<dbReference type="Gene3D" id="2.20.130.20">
    <property type="match status" value="1"/>
</dbReference>
<dbReference type="InterPro" id="IPR036595">
    <property type="entry name" value="A-macroglobulin_rcpt-bd_sf"/>
</dbReference>
<evidence type="ECO:0000256" key="6">
    <source>
        <dbReference type="SAM" id="SignalP"/>
    </source>
</evidence>
<dbReference type="STRING" id="6211.A0A068Y9L7"/>
<dbReference type="InterPro" id="IPR009048">
    <property type="entry name" value="A-macroglobulin_rcpt-bd"/>
</dbReference>
<dbReference type="InterPro" id="IPR000742">
    <property type="entry name" value="EGF"/>
</dbReference>
<dbReference type="Pfam" id="PF01414">
    <property type="entry name" value="DSL"/>
    <property type="match status" value="1"/>
</dbReference>
<reference evidence="8" key="1">
    <citation type="journal article" date="2013" name="Nature">
        <title>The genomes of four tapeworm species reveal adaptations to parasitism.</title>
        <authorList>
            <person name="Tsai I.J."/>
            <person name="Zarowiecki M."/>
            <person name="Holroyd N."/>
            <person name="Garciarrubio A."/>
            <person name="Sanchez-Flores A."/>
            <person name="Brooks K.L."/>
            <person name="Tracey A."/>
            <person name="Bobes R.J."/>
            <person name="Fragoso G."/>
            <person name="Sciutto E."/>
            <person name="Aslett M."/>
            <person name="Beasley H."/>
            <person name="Bennett H.M."/>
            <person name="Cai J."/>
            <person name="Camicia F."/>
            <person name="Clark R."/>
            <person name="Cucher M."/>
            <person name="De Silva N."/>
            <person name="Day T.A."/>
            <person name="Deplazes P."/>
            <person name="Estrada K."/>
            <person name="Fernandez C."/>
            <person name="Holland P.W."/>
            <person name="Hou J."/>
            <person name="Hu S."/>
            <person name="Huckvale T."/>
            <person name="Hung S.S."/>
            <person name="Kamenetzky L."/>
            <person name="Keane J.A."/>
            <person name="Kiss F."/>
            <person name="Koziol U."/>
            <person name="Lambert O."/>
            <person name="Liu K."/>
            <person name="Luo X."/>
            <person name="Luo Y."/>
            <person name="Macchiaroli N."/>
            <person name="Nichol S."/>
            <person name="Paps J."/>
            <person name="Parkinson J."/>
            <person name="Pouchkina-Stantcheva N."/>
            <person name="Riddiford N."/>
            <person name="Rosenzvit M."/>
            <person name="Salinas G."/>
            <person name="Wasmuth J.D."/>
            <person name="Zamanian M."/>
            <person name="Zheng Y."/>
            <person name="Cai X."/>
            <person name="Soberon X."/>
            <person name="Olson P.D."/>
            <person name="Laclette J.P."/>
            <person name="Brehm K."/>
            <person name="Berriman M."/>
            <person name="Garciarrubio A."/>
            <person name="Bobes R.J."/>
            <person name="Fragoso G."/>
            <person name="Sanchez-Flores A."/>
            <person name="Estrada K."/>
            <person name="Cevallos M.A."/>
            <person name="Morett E."/>
            <person name="Gonzalez V."/>
            <person name="Portillo T."/>
            <person name="Ochoa-Leyva A."/>
            <person name="Jose M.V."/>
            <person name="Sciutto E."/>
            <person name="Landa A."/>
            <person name="Jimenez L."/>
            <person name="Valdes V."/>
            <person name="Carrero J.C."/>
            <person name="Larralde C."/>
            <person name="Morales-Montor J."/>
            <person name="Limon-Lason J."/>
            <person name="Soberon X."/>
            <person name="Laclette J.P."/>
        </authorList>
    </citation>
    <scope>NUCLEOTIDE SEQUENCE [LARGE SCALE GENOMIC DNA]</scope>
</reference>
<evidence type="ECO:0000259" key="7">
    <source>
        <dbReference type="PROSITE" id="PS50026"/>
    </source>
</evidence>
<dbReference type="CDD" id="cd00055">
    <property type="entry name" value="EGF_Lam"/>
    <property type="match status" value="1"/>
</dbReference>
<feature type="chain" id="PRO_5009741625" evidence="6">
    <location>
        <begin position="19"/>
        <end position="1949"/>
    </location>
</feature>
<dbReference type="Gene3D" id="2.60.40.1930">
    <property type="match status" value="1"/>
</dbReference>
<evidence type="ECO:0000256" key="2">
    <source>
        <dbReference type="ARBA" id="ARBA00022536"/>
    </source>
</evidence>
<dbReference type="Gene3D" id="2.60.40.10">
    <property type="entry name" value="Immunoglobulins"/>
    <property type="match status" value="1"/>
</dbReference>
<evidence type="ECO:0000313" key="8">
    <source>
        <dbReference type="EMBL" id="CUT99336.1"/>
    </source>
</evidence>
<dbReference type="Gene3D" id="2.60.40.690">
    <property type="entry name" value="Alpha-macroglobulin, receptor-binding domain"/>
    <property type="match status" value="1"/>
</dbReference>
<dbReference type="SMART" id="SM00051">
    <property type="entry name" value="DSL"/>
    <property type="match status" value="1"/>
</dbReference>
<dbReference type="InterPro" id="IPR001599">
    <property type="entry name" value="Macroglobln_a2"/>
</dbReference>
<organism evidence="8 9">
    <name type="scientific">Echinococcus multilocularis</name>
    <name type="common">Fox tapeworm</name>
    <dbReference type="NCBI Taxonomy" id="6211"/>
    <lineage>
        <taxon>Eukaryota</taxon>
        <taxon>Metazoa</taxon>
        <taxon>Spiralia</taxon>
        <taxon>Lophotrochozoa</taxon>
        <taxon>Platyhelminthes</taxon>
        <taxon>Cestoda</taxon>
        <taxon>Eucestoda</taxon>
        <taxon>Cyclophyllidea</taxon>
        <taxon>Taeniidae</taxon>
        <taxon>Echinococcus</taxon>
    </lineage>
</organism>
<evidence type="ECO:0000256" key="1">
    <source>
        <dbReference type="ARBA" id="ARBA00022473"/>
    </source>
</evidence>
<accession>A0A068Y9L7</accession>
<evidence type="ECO:0000256" key="4">
    <source>
        <dbReference type="ARBA" id="ARBA00023157"/>
    </source>
</evidence>
<feature type="domain" description="EGF-like" evidence="7">
    <location>
        <begin position="646"/>
        <end position="679"/>
    </location>
</feature>
<dbReference type="SMART" id="SM01360">
    <property type="entry name" value="A2M"/>
    <property type="match status" value="1"/>
</dbReference>
<dbReference type="GO" id="GO:0007154">
    <property type="term" value="P:cell communication"/>
    <property type="evidence" value="ECO:0007669"/>
    <property type="project" value="InterPro"/>
</dbReference>
<dbReference type="SUPFAM" id="SSF48239">
    <property type="entry name" value="Terpenoid cyclases/Protein prenyltransferases"/>
    <property type="match status" value="1"/>
</dbReference>
<dbReference type="EMBL" id="LN902845">
    <property type="protein sequence ID" value="CUT99336.1"/>
    <property type="molecule type" value="Genomic_DNA"/>
</dbReference>
<dbReference type="GO" id="GO:0005615">
    <property type="term" value="C:extracellular space"/>
    <property type="evidence" value="ECO:0007669"/>
    <property type="project" value="InterPro"/>
</dbReference>
<dbReference type="Gene3D" id="2.10.25.10">
    <property type="entry name" value="Laminin"/>
    <property type="match status" value="1"/>
</dbReference>
<dbReference type="Gene3D" id="2.10.25.140">
    <property type="match status" value="1"/>
</dbReference>
<name>A0A068Y9L7_ECHMU</name>
<dbReference type="Gene3D" id="1.50.10.20">
    <property type="match status" value="1"/>
</dbReference>
<proteinExistence type="predicted"/>
<dbReference type="PROSITE" id="PS01186">
    <property type="entry name" value="EGF_2"/>
    <property type="match status" value="1"/>
</dbReference>
<dbReference type="Pfam" id="PF07678">
    <property type="entry name" value="TED_complement"/>
    <property type="match status" value="1"/>
</dbReference>
<dbReference type="InterPro" id="IPR013783">
    <property type="entry name" value="Ig-like_fold"/>
</dbReference>
<dbReference type="Pfam" id="PF00207">
    <property type="entry name" value="A2M"/>
    <property type="match status" value="1"/>
</dbReference>
<dbReference type="SMART" id="SM00181">
    <property type="entry name" value="EGF"/>
    <property type="match status" value="2"/>
</dbReference>
<dbReference type="PANTHER" id="PTHR11412">
    <property type="entry name" value="MACROGLOBULIN / COMPLEMENT"/>
    <property type="match status" value="1"/>
</dbReference>
<dbReference type="OrthoDB" id="9998011at2759"/>
<dbReference type="SUPFAM" id="SSF49410">
    <property type="entry name" value="Alpha-macroglobulin receptor domain"/>
    <property type="match status" value="1"/>
</dbReference>
<dbReference type="OMA" id="YNEVENR"/>
<dbReference type="Gene3D" id="2.60.120.1540">
    <property type="match status" value="1"/>
</dbReference>
<dbReference type="InterPro" id="IPR050473">
    <property type="entry name" value="A2M/Complement_sys"/>
</dbReference>
<dbReference type="PROSITE" id="PS50026">
    <property type="entry name" value="EGF_3"/>
    <property type="match status" value="1"/>
</dbReference>
<dbReference type="PROSITE" id="PS00022">
    <property type="entry name" value="EGF_1"/>
    <property type="match status" value="2"/>
</dbReference>
<keyword evidence="2 5" id="KW-0245">EGF-like domain</keyword>
<dbReference type="InterPro" id="IPR002049">
    <property type="entry name" value="LE_dom"/>
</dbReference>
<reference evidence="8" key="2">
    <citation type="submission" date="2015-11" db="EMBL/GenBank/DDBJ databases">
        <authorList>
            <person name="Zhang Y."/>
            <person name="Guo Z."/>
        </authorList>
    </citation>
    <scope>NUCLEOTIDE SEQUENCE</scope>
</reference>
<feature type="signal peptide" evidence="6">
    <location>
        <begin position="1"/>
        <end position="18"/>
    </location>
</feature>
<dbReference type="PROSITE" id="PS00477">
    <property type="entry name" value="ALPHA_2_MACROGLOBULIN"/>
    <property type="match status" value="1"/>
</dbReference>
<dbReference type="InterPro" id="IPR047565">
    <property type="entry name" value="Alpha-macroglob_thiol-ester_cl"/>
</dbReference>
<keyword evidence="4 5" id="KW-1015">Disulfide bond</keyword>
<dbReference type="Pfam" id="PF07677">
    <property type="entry name" value="A2M_recep"/>
    <property type="match status" value="1"/>
</dbReference>
<dbReference type="InterPro" id="IPR041555">
    <property type="entry name" value="MG3"/>
</dbReference>
<dbReference type="SMART" id="SM01361">
    <property type="entry name" value="A2M_recep"/>
    <property type="match status" value="1"/>
</dbReference>
<keyword evidence="6" id="KW-0732">Signal</keyword>
<dbReference type="InterPro" id="IPR008930">
    <property type="entry name" value="Terpenoid_cyclase/PrenylTrfase"/>
</dbReference>
<dbReference type="InterPro" id="IPR001774">
    <property type="entry name" value="DSL"/>
</dbReference>
<evidence type="ECO:0000313" key="9">
    <source>
        <dbReference type="Proteomes" id="UP000017246"/>
    </source>
</evidence>
<dbReference type="Proteomes" id="UP000017246">
    <property type="component" value="Unassembled WGS sequence"/>
</dbReference>
<dbReference type="InterPro" id="IPR011626">
    <property type="entry name" value="Alpha-macroglobulin_TED"/>
</dbReference>
<evidence type="ECO:0000256" key="3">
    <source>
        <dbReference type="ARBA" id="ARBA00022737"/>
    </source>
</evidence>
<dbReference type="SMART" id="SM01419">
    <property type="entry name" value="Thiol-ester_cl"/>
    <property type="match status" value="1"/>
</dbReference>
<dbReference type="PANTHER" id="PTHR11412:SF171">
    <property type="entry name" value="PREGNANCY ZONE PROTEIN-LIKE PROTEIN"/>
    <property type="match status" value="1"/>
</dbReference>
<dbReference type="GO" id="GO:0016020">
    <property type="term" value="C:membrane"/>
    <property type="evidence" value="ECO:0007669"/>
    <property type="project" value="InterPro"/>
</dbReference>
<keyword evidence="9" id="KW-1185">Reference proteome</keyword>
<dbReference type="GO" id="GO:0004866">
    <property type="term" value="F:endopeptidase inhibitor activity"/>
    <property type="evidence" value="ECO:0007669"/>
    <property type="project" value="InterPro"/>
</dbReference>
<dbReference type="eggNOG" id="KOG1217">
    <property type="taxonomic scope" value="Eukaryota"/>
</dbReference>
<sequence length="1949" mass="216066">MRALACSLAALLCVVAAAFIVGPRRLPRFLDANNTVTISLPQELFVDLPNTFIVRSLKPLSNVLVYMTTYGLKTQNVGLVNFDQLHVNKCRDDDMYTYHLKYFVPIELKPGTRINLNVTYLYCPSNTCEDADEVIAGNIDRSVQIVSRFAVIMGETDKPLYRPGDQVRLRFLALTSRTVLPQTEPLTWPRYRAVGEYWEEKRLEIIEPSERERRMKAPFFDYIEIKDPLDNIVQQWKDVKPLEALNLTYHLISDAMEGEWKIEARVKDESEEIRFQVRHYVQPRFQAHVEMPKTVQPADAEITFKVCAAYTNGHVMMGTFDAQICVCNQNVLELHQTSKQLIPKNQCPGYHNSITRTCMRFNGIIDSLACSTITANISQLVGSRPPSWMDKIGVFVEIVEEATGSSIVVSGITTFRMWPEPKLELKIPSSFRYGIPIAGQVLYRSVLNEREELEVIVREVTDPCGGWMMLADNNPTRLKRIISVTPGKEAHNFVLPPLNFKNSASVLVRRICKSNCTDENSSPKINHRYFGPWQLQRPRPVWDLSASKRMELWDGNTGFAIQVSVMDTSSVTCPGSMKLQVIANKALPHDTTLTLQFLSRGQLTTRTMKLEADYACVPQDNEFGHYECSDGDRIRCLEGWTGANCQTPVCAGDGCGRGGICVAPGRCACKPGWKGDACEICVPRKGCQNGVCGEGGDCVCKQGFTGPLCNRAVVIFEGVNEGEKVNNVVRGTQWQASSGSESNDSDTARRTFFRHKATVELDGYFGPEFRGVAYVVVERQMASDFVAIDNLYACSSPALAETNGNGEGMWFDKKLIGPGEEVKMSLKVSTGIGSVEELANTCLLSVVDVATKNFDTENTRRIDFEAFVKLLKDNRGVYSVYAVSSTERAYRAVGIDFVMLAPKEESIEPMIVCPLYLSGGNIMEDRSNKHVYYLNSNEEAIVETKPRLRDFFPEVWLFETAMLTNARLNKSLTVPDTLTAWEANAVCFTTDRGLWMPVKKPQLTVRMPFFVEFAPPLMARRGELLHLPISVFVYPETATTPTTTNTSKGLGGDGGDTVTPRTCYEVEVSVETDLQDWRVVGIASFTTCICAGDLKETFHLPLRPLRVGHLNVTAKAVAKRGSLICGDDDDDFGGRGQASKVVAIGDAVRRLVRVIAEGVEKQVTLGGIFCSSKETSGVGEEQEMTIALPDKQIVEGSLRSYVAVSGNVVGRALANLDGLIQLPTGCGEQNLVKVAPSVYVLRHLLLLHKHQANATSTTDSSHYDGVTRKAATYILHGFSNQLNYRHPHNGAFSVFGPHDGSNGSTWLTAYVFDVFSEAEKLPIVSITGQPLEAHATLVSAFNFLRSQQRTSTDGCFGEASTRFLTWTQNYNEVENRLQLTAHVLAALGSANTALREAKGEEFTHCVRSAIRCIESTTHQLPFTQWPTSLLAKVVYATNAFPHQANASMRNAMVTELIARSELQSTISGSLRWWPEYASSMTRGSYLTKVLNLETTAYALLALSPTNLSMQDQLATMQWISQQQNEKGGFYSTQDTVVALRALTQNAAAFPSPTLPTPVLIHSTPTSLVDVRLEVSEANRLVAHTFEIGAHNHSDIATLRVSIKSPTRVCIAIHFTAIYHVAKPRVGDDVFDLEISVDQGGSNATAACTTALTTLCLHPARVQSTGMLLVTVQLPSGWTVTMRELDNVPLNRGLQKVEFNAQRQEVSAYFNGFSTESGDAERCFTVPLHQRTFVQDAQPGLVTARDYYNPHEIVQAPLHLDNCQLYWEPPRGGVIIDDTTSSLTTSTAITTVAPVTGSKSLCPKCEQMDTLDLLNRLNRSLCLHHRPLYVFNSYDVTNRTAMPGLLYSFDYGNRLASWNTTMHVLESCECKGVSKGAFGLLGSYIQPGAVNVGLAEIEVVMLKDIVKVAPLFKEMLEIKMKEMRGNEQELWCASRKPFFALLQKHTSQQI</sequence>
<comment type="caution">
    <text evidence="5">Lacks conserved residue(s) required for the propagation of feature annotation.</text>
</comment>
<dbReference type="eggNOG" id="KOG1366">
    <property type="taxonomic scope" value="Eukaryota"/>
</dbReference>
<protein>
    <submittedName>
        <fullName evidence="8">Alpha 2 macroglobulin</fullName>
    </submittedName>
</protein>
<keyword evidence="1" id="KW-0217">Developmental protein</keyword>
<keyword evidence="3" id="KW-0677">Repeat</keyword>
<dbReference type="Pfam" id="PF17791">
    <property type="entry name" value="MG3"/>
    <property type="match status" value="1"/>
</dbReference>
<evidence type="ECO:0000256" key="5">
    <source>
        <dbReference type="PROSITE-ProRule" id="PRU00076"/>
    </source>
</evidence>
<dbReference type="InterPro" id="IPR019742">
    <property type="entry name" value="MacrogloblnA2_CS"/>
</dbReference>